<keyword evidence="3" id="KW-0346">Stress response</keyword>
<dbReference type="PANTHER" id="PTHR34824">
    <property type="entry name" value="HEAT-INDUCIBLE TRANSCRIPTION REPRESSOR HRCA"/>
    <property type="match status" value="1"/>
</dbReference>
<evidence type="ECO:0000256" key="4">
    <source>
        <dbReference type="ARBA" id="ARBA00023163"/>
    </source>
</evidence>
<dbReference type="GO" id="GO:0003677">
    <property type="term" value="F:DNA binding"/>
    <property type="evidence" value="ECO:0007669"/>
    <property type="project" value="InterPro"/>
</dbReference>
<dbReference type="SUPFAM" id="SSF55781">
    <property type="entry name" value="GAF domain-like"/>
    <property type="match status" value="1"/>
</dbReference>
<dbReference type="InterPro" id="IPR036390">
    <property type="entry name" value="WH_DNA-bd_sf"/>
</dbReference>
<dbReference type="InterPro" id="IPR029016">
    <property type="entry name" value="GAF-like_dom_sf"/>
</dbReference>
<evidence type="ECO:0000256" key="3">
    <source>
        <dbReference type="ARBA" id="ARBA00023016"/>
    </source>
</evidence>
<protein>
    <recommendedName>
        <fullName evidence="5">Heat-inducible transcription repressor HrcA C-terminal domain-containing protein</fullName>
    </recommendedName>
</protein>
<keyword evidence="1" id="KW-0678">Repressor</keyword>
<dbReference type="Pfam" id="PF01628">
    <property type="entry name" value="HrcA"/>
    <property type="match status" value="1"/>
</dbReference>
<dbReference type="Gene3D" id="3.30.450.40">
    <property type="match status" value="1"/>
</dbReference>
<dbReference type="HAMAP" id="MF_00081">
    <property type="entry name" value="HrcA"/>
    <property type="match status" value="1"/>
</dbReference>
<dbReference type="InterPro" id="IPR036388">
    <property type="entry name" value="WH-like_DNA-bd_sf"/>
</dbReference>
<dbReference type="AlphaFoldDB" id="A0A382RH37"/>
<evidence type="ECO:0000313" key="6">
    <source>
        <dbReference type="EMBL" id="SVC96532.1"/>
    </source>
</evidence>
<evidence type="ECO:0000256" key="2">
    <source>
        <dbReference type="ARBA" id="ARBA00023015"/>
    </source>
</evidence>
<organism evidence="6">
    <name type="scientific">marine metagenome</name>
    <dbReference type="NCBI Taxonomy" id="408172"/>
    <lineage>
        <taxon>unclassified sequences</taxon>
        <taxon>metagenomes</taxon>
        <taxon>ecological metagenomes</taxon>
    </lineage>
</organism>
<accession>A0A382RH37</accession>
<proteinExistence type="inferred from homology"/>
<name>A0A382RH37_9ZZZZ</name>
<dbReference type="InterPro" id="IPR021153">
    <property type="entry name" value="HrcA_C"/>
</dbReference>
<dbReference type="PANTHER" id="PTHR34824:SF1">
    <property type="entry name" value="HEAT-INDUCIBLE TRANSCRIPTION REPRESSOR HRCA"/>
    <property type="match status" value="1"/>
</dbReference>
<feature type="non-terminal residue" evidence="6">
    <location>
        <position position="272"/>
    </location>
</feature>
<dbReference type="Gene3D" id="1.10.10.10">
    <property type="entry name" value="Winged helix-like DNA-binding domain superfamily/Winged helix DNA-binding domain"/>
    <property type="match status" value="1"/>
</dbReference>
<sequence>MLSQKTASVLNILVNQYVQTASPVASEDIARMSATKVSSSAVRNAMSQLTDEGYISRPHVSAGGIPSDLGYRHYLESMEESPELPAEERRRIHYSLGRVDLYGDAWSRQCATIPSGITANLSIVTVPRSSSPRVKQIQLVYLTEYLALLIVVLQEARLLRRLLPLADGVAAKDLDRSASRLNEYLGGLSHTEIASNNLELNSLEERIRRDTSDMMREAESGGPPDHHMDGLRLLLNQPEFSQSDRARELVEMSEERVLLEGVLSESPDAEDV</sequence>
<dbReference type="SUPFAM" id="SSF46785">
    <property type="entry name" value="Winged helix' DNA-binding domain"/>
    <property type="match status" value="1"/>
</dbReference>
<reference evidence="6" key="1">
    <citation type="submission" date="2018-05" db="EMBL/GenBank/DDBJ databases">
        <authorList>
            <person name="Lanie J.A."/>
            <person name="Ng W.-L."/>
            <person name="Kazmierczak K.M."/>
            <person name="Andrzejewski T.M."/>
            <person name="Davidsen T.M."/>
            <person name="Wayne K.J."/>
            <person name="Tettelin H."/>
            <person name="Glass J.I."/>
            <person name="Rusch D."/>
            <person name="Podicherti R."/>
            <person name="Tsui H.-C.T."/>
            <person name="Winkler M.E."/>
        </authorList>
    </citation>
    <scope>NUCLEOTIDE SEQUENCE</scope>
</reference>
<dbReference type="GO" id="GO:0045892">
    <property type="term" value="P:negative regulation of DNA-templated transcription"/>
    <property type="evidence" value="ECO:0007669"/>
    <property type="project" value="TreeGrafter"/>
</dbReference>
<keyword evidence="4" id="KW-0804">Transcription</keyword>
<dbReference type="EMBL" id="UINC01121398">
    <property type="protein sequence ID" value="SVC96532.1"/>
    <property type="molecule type" value="Genomic_DNA"/>
</dbReference>
<evidence type="ECO:0000256" key="1">
    <source>
        <dbReference type="ARBA" id="ARBA00022491"/>
    </source>
</evidence>
<keyword evidence="2" id="KW-0805">Transcription regulation</keyword>
<dbReference type="InterPro" id="IPR002571">
    <property type="entry name" value="HrcA"/>
</dbReference>
<feature type="domain" description="Heat-inducible transcription repressor HrcA C-terminal" evidence="5">
    <location>
        <begin position="109"/>
        <end position="263"/>
    </location>
</feature>
<gene>
    <name evidence="6" type="ORF">METZ01_LOCUS349386</name>
</gene>
<evidence type="ECO:0000259" key="5">
    <source>
        <dbReference type="Pfam" id="PF01628"/>
    </source>
</evidence>